<dbReference type="Pfam" id="PF00135">
    <property type="entry name" value="COesterase"/>
    <property type="match status" value="1"/>
</dbReference>
<keyword evidence="2" id="KW-0719">Serine esterase</keyword>
<dbReference type="VEuPathDB" id="VectorBase:PPAPM1_005074"/>
<dbReference type="PANTHER" id="PTHR43142">
    <property type="entry name" value="CARBOXYLIC ESTER HYDROLASE"/>
    <property type="match status" value="1"/>
</dbReference>
<reference evidence="8" key="1">
    <citation type="submission" date="2022-08" db="UniProtKB">
        <authorList>
            <consortium name="EnsemblMetazoa"/>
        </authorList>
    </citation>
    <scope>IDENTIFICATION</scope>
    <source>
        <strain evidence="8">Israel</strain>
    </source>
</reference>
<accession>A0A1B0DGU1</accession>
<dbReference type="Proteomes" id="UP000092462">
    <property type="component" value="Unassembled WGS sequence"/>
</dbReference>
<evidence type="ECO:0000256" key="5">
    <source>
        <dbReference type="ARBA" id="ARBA00023180"/>
    </source>
</evidence>
<dbReference type="EC" id="3.1.1.-" evidence="6"/>
<keyword evidence="5" id="KW-0325">Glycoprotein</keyword>
<dbReference type="EMBL" id="AJVK01060336">
    <property type="status" value="NOT_ANNOTATED_CDS"/>
    <property type="molecule type" value="Genomic_DNA"/>
</dbReference>
<evidence type="ECO:0000259" key="7">
    <source>
        <dbReference type="Pfam" id="PF00135"/>
    </source>
</evidence>
<evidence type="ECO:0000256" key="2">
    <source>
        <dbReference type="ARBA" id="ARBA00022487"/>
    </source>
</evidence>
<keyword evidence="3 6" id="KW-0378">Hydrolase</keyword>
<evidence type="ECO:0000313" key="8">
    <source>
        <dbReference type="EnsemblMetazoa" id="PPAI007375-PA"/>
    </source>
</evidence>
<feature type="domain" description="Carboxylesterase type B" evidence="7">
    <location>
        <begin position="6"/>
        <end position="328"/>
    </location>
</feature>
<protein>
    <recommendedName>
        <fullName evidence="6">Carboxylic ester hydrolase</fullName>
        <ecNumber evidence="6">3.1.1.-</ecNumber>
    </recommendedName>
</protein>
<comment type="similarity">
    <text evidence="1 6">Belongs to the type-B carboxylesterase/lipase family.</text>
</comment>
<keyword evidence="4" id="KW-1015">Disulfide bond</keyword>
<dbReference type="EnsemblMetazoa" id="PPAI007375-RA">
    <property type="protein sequence ID" value="PPAI007375-PA"/>
    <property type="gene ID" value="PPAI007375"/>
</dbReference>
<dbReference type="AlphaFoldDB" id="A0A1B0DGU1"/>
<evidence type="ECO:0000256" key="1">
    <source>
        <dbReference type="ARBA" id="ARBA00005964"/>
    </source>
</evidence>
<dbReference type="InterPro" id="IPR002018">
    <property type="entry name" value="CarbesteraseB"/>
</dbReference>
<evidence type="ECO:0000256" key="6">
    <source>
        <dbReference type="RuleBase" id="RU361235"/>
    </source>
</evidence>
<dbReference type="SUPFAM" id="SSF53474">
    <property type="entry name" value="alpha/beta-Hydrolases"/>
    <property type="match status" value="1"/>
</dbReference>
<dbReference type="PANTHER" id="PTHR43142:SF1">
    <property type="entry name" value="CARBOXYLIC ESTER HYDROLASE"/>
    <property type="match status" value="1"/>
</dbReference>
<dbReference type="VEuPathDB" id="VectorBase:PPAI007375"/>
<dbReference type="Gene3D" id="3.40.50.1820">
    <property type="entry name" value="alpha/beta hydrolase"/>
    <property type="match status" value="1"/>
</dbReference>
<dbReference type="InterPro" id="IPR029058">
    <property type="entry name" value="AB_hydrolase_fold"/>
</dbReference>
<name>A0A1B0DGU1_PHLPP</name>
<organism evidence="8 9">
    <name type="scientific">Phlebotomus papatasi</name>
    <name type="common">Sandfly</name>
    <dbReference type="NCBI Taxonomy" id="29031"/>
    <lineage>
        <taxon>Eukaryota</taxon>
        <taxon>Metazoa</taxon>
        <taxon>Ecdysozoa</taxon>
        <taxon>Arthropoda</taxon>
        <taxon>Hexapoda</taxon>
        <taxon>Insecta</taxon>
        <taxon>Pterygota</taxon>
        <taxon>Neoptera</taxon>
        <taxon>Endopterygota</taxon>
        <taxon>Diptera</taxon>
        <taxon>Nematocera</taxon>
        <taxon>Psychodoidea</taxon>
        <taxon>Psychodidae</taxon>
        <taxon>Phlebotomus</taxon>
        <taxon>Phlebotomus</taxon>
    </lineage>
</organism>
<keyword evidence="9" id="KW-1185">Reference proteome</keyword>
<proteinExistence type="inferred from homology"/>
<sequence length="328" mass="36706">ILFLSILDQEDVIVVTLNYRLGPLGFLFYPRKGITGNAGLKDQLLALKWVNENIEKFGGDSQNITLFGESAGGASTHLHLLCPKSQPYFHKVICQSGTSLMEWVMQEDPEGKAERLAKIVGCQSNSDEEIFASLMSATPEDLAIGAIRTLSEDEKRRGLPIPFKPVVEPPGDDALLTDTPLNLATALKSIEKPMIIGHNAKEGIIMLLDAVRKIDLFDEDLARIVPKSLNVVQGSRTCERVTEEMRKFYFSGDKITKKSIVELTDLLSDYHFVIANHVTAEIHARKEHRSPMFFYRFSYDGELNLPKRLFGLGQNKGACHGDDMFYLF</sequence>
<dbReference type="PROSITE" id="PS00122">
    <property type="entry name" value="CARBOXYLESTERASE_B_1"/>
    <property type="match status" value="1"/>
</dbReference>
<dbReference type="GO" id="GO:0052689">
    <property type="term" value="F:carboxylic ester hydrolase activity"/>
    <property type="evidence" value="ECO:0007669"/>
    <property type="project" value="UniProtKB-KW"/>
</dbReference>
<evidence type="ECO:0000256" key="4">
    <source>
        <dbReference type="ARBA" id="ARBA00023157"/>
    </source>
</evidence>
<dbReference type="InterPro" id="IPR019826">
    <property type="entry name" value="Carboxylesterase_B_AS"/>
</dbReference>
<evidence type="ECO:0000313" key="9">
    <source>
        <dbReference type="Proteomes" id="UP000092462"/>
    </source>
</evidence>
<evidence type="ECO:0000256" key="3">
    <source>
        <dbReference type="ARBA" id="ARBA00022801"/>
    </source>
</evidence>